<dbReference type="OrthoDB" id="2734547at2759"/>
<accession>A0A0D2KZB4</accession>
<organism evidence="1 2">
    <name type="scientific">Hypholoma sublateritium (strain FD-334 SS-4)</name>
    <dbReference type="NCBI Taxonomy" id="945553"/>
    <lineage>
        <taxon>Eukaryota</taxon>
        <taxon>Fungi</taxon>
        <taxon>Dikarya</taxon>
        <taxon>Basidiomycota</taxon>
        <taxon>Agaricomycotina</taxon>
        <taxon>Agaricomycetes</taxon>
        <taxon>Agaricomycetidae</taxon>
        <taxon>Agaricales</taxon>
        <taxon>Agaricineae</taxon>
        <taxon>Strophariaceae</taxon>
        <taxon>Hypholoma</taxon>
    </lineage>
</organism>
<evidence type="ECO:0000313" key="1">
    <source>
        <dbReference type="EMBL" id="KJA19807.1"/>
    </source>
</evidence>
<dbReference type="AlphaFoldDB" id="A0A0D2KZB4"/>
<evidence type="ECO:0000313" key="2">
    <source>
        <dbReference type="Proteomes" id="UP000054270"/>
    </source>
</evidence>
<reference evidence="2" key="1">
    <citation type="submission" date="2014-04" db="EMBL/GenBank/DDBJ databases">
        <title>Evolutionary Origins and Diversification of the Mycorrhizal Mutualists.</title>
        <authorList>
            <consortium name="DOE Joint Genome Institute"/>
            <consortium name="Mycorrhizal Genomics Consortium"/>
            <person name="Kohler A."/>
            <person name="Kuo A."/>
            <person name="Nagy L.G."/>
            <person name="Floudas D."/>
            <person name="Copeland A."/>
            <person name="Barry K.W."/>
            <person name="Cichocki N."/>
            <person name="Veneault-Fourrey C."/>
            <person name="LaButti K."/>
            <person name="Lindquist E.A."/>
            <person name="Lipzen A."/>
            <person name="Lundell T."/>
            <person name="Morin E."/>
            <person name="Murat C."/>
            <person name="Riley R."/>
            <person name="Ohm R."/>
            <person name="Sun H."/>
            <person name="Tunlid A."/>
            <person name="Henrissat B."/>
            <person name="Grigoriev I.V."/>
            <person name="Hibbett D.S."/>
            <person name="Martin F."/>
        </authorList>
    </citation>
    <scope>NUCLEOTIDE SEQUENCE [LARGE SCALE GENOMIC DNA]</scope>
    <source>
        <strain evidence="2">FD-334 SS-4</strain>
    </source>
</reference>
<name>A0A0D2KZB4_HYPSF</name>
<proteinExistence type="predicted"/>
<dbReference type="Proteomes" id="UP000054270">
    <property type="component" value="Unassembled WGS sequence"/>
</dbReference>
<evidence type="ECO:0008006" key="3">
    <source>
        <dbReference type="Google" id="ProtNLM"/>
    </source>
</evidence>
<gene>
    <name evidence="1" type="ORF">HYPSUDRAFT_217406</name>
</gene>
<protein>
    <recommendedName>
        <fullName evidence="3">F-box domain-containing protein</fullName>
    </recommendedName>
</protein>
<keyword evidence="2" id="KW-1185">Reference proteome</keyword>
<sequence>MSSTVQLKRPAQRPALPWEVTDIIIDHLFYDVRALGTCGAVCTEWLARSRFHLFSTVQLCPWRLSEFVRIANGEDCTFSGHVRRVEVDDLRERKQRERRGGAVRHLGRKGPTVPVVFAEAMNLKCLAKAEELQIRNIDWTLLPLAERTAFRTQLAGLTRLKRFELDSVVFQDLREVARILSVLPALRHFTANVSFATYRESAGHGVSCIVPSLELGTDDAIPVLLGATGGRALRGRPGTHLETLAIHLKKVVITEGDLAAALDLSALRALRTLCIGGLSLESRDVLERALPRILGCVEAPFLESIELQFHSESGQQAVDSDWGRLQSVLLELHFFGMSAVRVYCALGADSPLDEREVERCVRAGMREIDARRALVVRVGRTKAEQRNQVYDSLCFEDYKT</sequence>
<dbReference type="EMBL" id="KN817573">
    <property type="protein sequence ID" value="KJA19807.1"/>
    <property type="molecule type" value="Genomic_DNA"/>
</dbReference>
<dbReference type="STRING" id="945553.A0A0D2KZB4"/>